<organism evidence="2 3">
    <name type="scientific">Solanum verrucosum</name>
    <dbReference type="NCBI Taxonomy" id="315347"/>
    <lineage>
        <taxon>Eukaryota</taxon>
        <taxon>Viridiplantae</taxon>
        <taxon>Streptophyta</taxon>
        <taxon>Embryophyta</taxon>
        <taxon>Tracheophyta</taxon>
        <taxon>Spermatophyta</taxon>
        <taxon>Magnoliopsida</taxon>
        <taxon>eudicotyledons</taxon>
        <taxon>Gunneridae</taxon>
        <taxon>Pentapetalae</taxon>
        <taxon>asterids</taxon>
        <taxon>lamiids</taxon>
        <taxon>Solanales</taxon>
        <taxon>Solanaceae</taxon>
        <taxon>Solanoideae</taxon>
        <taxon>Solaneae</taxon>
        <taxon>Solanum</taxon>
    </lineage>
</organism>
<dbReference type="PROSITE" id="PS50994">
    <property type="entry name" value="INTEGRASE"/>
    <property type="match status" value="1"/>
</dbReference>
<evidence type="ECO:0000313" key="2">
    <source>
        <dbReference type="EMBL" id="WMV24610.1"/>
    </source>
</evidence>
<evidence type="ECO:0000259" key="1">
    <source>
        <dbReference type="PROSITE" id="PS50994"/>
    </source>
</evidence>
<sequence length="148" mass="17003">MPEGLSEDIDIPTWNWEDLNMDFIVGLPRNRRLCQVVHKRDNEFAWGSLVYHFGSGYSIYFTLLEDIPKGLGTNVKLSTAFHPKTDGQAERTIQTLEYLLRAYVIDLKGSWDDYLPLIEFASNNSYHSSIPMPPFEALYGRRCRSPVG</sequence>
<reference evidence="2" key="1">
    <citation type="submission" date="2023-08" db="EMBL/GenBank/DDBJ databases">
        <title>A de novo genome assembly of Solanum verrucosum Schlechtendal, a Mexican diploid species geographically isolated from the other diploid A-genome species in potato relatives.</title>
        <authorList>
            <person name="Hosaka K."/>
        </authorList>
    </citation>
    <scope>NUCLEOTIDE SEQUENCE</scope>
    <source>
        <tissue evidence="2">Young leaves</tissue>
    </source>
</reference>
<dbReference type="InterPro" id="IPR012337">
    <property type="entry name" value="RNaseH-like_sf"/>
</dbReference>
<dbReference type="Proteomes" id="UP001234989">
    <property type="component" value="Chromosome 4"/>
</dbReference>
<dbReference type="PANTHER" id="PTHR45835:SF91">
    <property type="entry name" value="RETROTRANSPOSON, TY3-GYPSY SUBCLASS-LIKE PROTEIN"/>
    <property type="match status" value="1"/>
</dbReference>
<dbReference type="AlphaFoldDB" id="A0AAF0TSP2"/>
<gene>
    <name evidence="2" type="ORF">MTR67_017995</name>
</gene>
<dbReference type="GO" id="GO:0003676">
    <property type="term" value="F:nucleic acid binding"/>
    <property type="evidence" value="ECO:0007669"/>
    <property type="project" value="InterPro"/>
</dbReference>
<protein>
    <recommendedName>
        <fullName evidence="1">Integrase catalytic domain-containing protein</fullName>
    </recommendedName>
</protein>
<dbReference type="EMBL" id="CP133615">
    <property type="protein sequence ID" value="WMV24610.1"/>
    <property type="molecule type" value="Genomic_DNA"/>
</dbReference>
<feature type="domain" description="Integrase catalytic" evidence="1">
    <location>
        <begin position="54"/>
        <end position="142"/>
    </location>
</feature>
<dbReference type="GO" id="GO:0015074">
    <property type="term" value="P:DNA integration"/>
    <property type="evidence" value="ECO:0007669"/>
    <property type="project" value="InterPro"/>
</dbReference>
<dbReference type="SUPFAM" id="SSF53098">
    <property type="entry name" value="Ribonuclease H-like"/>
    <property type="match status" value="1"/>
</dbReference>
<dbReference type="PANTHER" id="PTHR45835">
    <property type="entry name" value="YALI0A06105P"/>
    <property type="match status" value="1"/>
</dbReference>
<keyword evidence="3" id="KW-1185">Reference proteome</keyword>
<dbReference type="InterPro" id="IPR036397">
    <property type="entry name" value="RNaseH_sf"/>
</dbReference>
<dbReference type="Gene3D" id="3.30.420.10">
    <property type="entry name" value="Ribonuclease H-like superfamily/Ribonuclease H"/>
    <property type="match status" value="1"/>
</dbReference>
<proteinExistence type="predicted"/>
<name>A0AAF0TSP2_SOLVR</name>
<evidence type="ECO:0000313" key="3">
    <source>
        <dbReference type="Proteomes" id="UP001234989"/>
    </source>
</evidence>
<dbReference type="InterPro" id="IPR001584">
    <property type="entry name" value="Integrase_cat-core"/>
</dbReference>
<accession>A0AAF0TSP2</accession>